<evidence type="ECO:0000313" key="2">
    <source>
        <dbReference type="Proteomes" id="UP000309215"/>
    </source>
</evidence>
<name>A0A4U1JEM8_9BACT</name>
<dbReference type="OrthoDB" id="5504085at2"/>
<dbReference type="RefSeq" id="WP_136929223.1">
    <property type="nucleotide sequence ID" value="NZ_SSMQ01000010.1"/>
</dbReference>
<accession>A0A4U1JEM8</accession>
<comment type="caution">
    <text evidence="1">The sequence shown here is derived from an EMBL/GenBank/DDBJ whole genome shotgun (WGS) entry which is preliminary data.</text>
</comment>
<dbReference type="Proteomes" id="UP000309215">
    <property type="component" value="Unassembled WGS sequence"/>
</dbReference>
<evidence type="ECO:0000313" key="1">
    <source>
        <dbReference type="EMBL" id="TKD09550.1"/>
    </source>
</evidence>
<proteinExistence type="predicted"/>
<dbReference type="EMBL" id="SSMQ01000010">
    <property type="protein sequence ID" value="TKD09550.1"/>
    <property type="molecule type" value="Genomic_DNA"/>
</dbReference>
<sequence>MAFWIRQDQFEVLERDVGIAELQRDVIRRLGARSPGCFAIVPERAIAAVARLGAERAARHGLTRLGPVRLFVEMMILFGCAFDDDPLLPWAGAVLAETHPTQAMKAERLHEAMMEYLRAVPGLDQERILAAMRRFEPRATRALSLDVAPEALRAVILQETRALFPERFLVLGPEGEARAADQWARLAEAHGTSGGPAVVYALLASLLGHGFANDPLFAWAGTKLRAGDMQAIVSEAGLYCERVLRFMRKE</sequence>
<keyword evidence="2" id="KW-1185">Reference proteome</keyword>
<dbReference type="AlphaFoldDB" id="A0A4U1JEM8"/>
<gene>
    <name evidence="1" type="ORF">E8A74_12570</name>
</gene>
<protein>
    <submittedName>
        <fullName evidence="1">Uncharacterized protein</fullName>
    </submittedName>
</protein>
<organism evidence="1 2">
    <name type="scientific">Polyangium fumosum</name>
    <dbReference type="NCBI Taxonomy" id="889272"/>
    <lineage>
        <taxon>Bacteria</taxon>
        <taxon>Pseudomonadati</taxon>
        <taxon>Myxococcota</taxon>
        <taxon>Polyangia</taxon>
        <taxon>Polyangiales</taxon>
        <taxon>Polyangiaceae</taxon>
        <taxon>Polyangium</taxon>
    </lineage>
</organism>
<reference evidence="1 2" key="1">
    <citation type="submission" date="2019-04" db="EMBL/GenBank/DDBJ databases">
        <authorList>
            <person name="Li Y."/>
            <person name="Wang J."/>
        </authorList>
    </citation>
    <scope>NUCLEOTIDE SEQUENCE [LARGE SCALE GENOMIC DNA]</scope>
    <source>
        <strain evidence="1 2">DSM 14668</strain>
    </source>
</reference>